<evidence type="ECO:0000256" key="7">
    <source>
        <dbReference type="ARBA" id="ARBA00023224"/>
    </source>
</evidence>
<evidence type="ECO:0000256" key="5">
    <source>
        <dbReference type="ARBA" id="ARBA00023136"/>
    </source>
</evidence>
<feature type="transmembrane region" description="Helical" evidence="9">
    <location>
        <begin position="79"/>
        <end position="105"/>
    </location>
</feature>
<dbReference type="EMBL" id="CAIIXF020000007">
    <property type="protein sequence ID" value="CAH1788065.1"/>
    <property type="molecule type" value="Genomic_DNA"/>
</dbReference>
<keyword evidence="7" id="KW-0807">Transducer</keyword>
<keyword evidence="4" id="KW-0297">G-protein coupled receptor</keyword>
<feature type="compositionally biased region" description="Polar residues" evidence="8">
    <location>
        <begin position="234"/>
        <end position="244"/>
    </location>
</feature>
<accession>A0A8J1Y4R6</accession>
<evidence type="ECO:0000256" key="8">
    <source>
        <dbReference type="SAM" id="MobiDB-lite"/>
    </source>
</evidence>
<protein>
    <submittedName>
        <fullName evidence="10">Uncharacterized protein</fullName>
    </submittedName>
</protein>
<dbReference type="AlphaFoldDB" id="A0A8J1Y4R6"/>
<evidence type="ECO:0000256" key="9">
    <source>
        <dbReference type="SAM" id="Phobius"/>
    </source>
</evidence>
<proteinExistence type="predicted"/>
<feature type="non-terminal residue" evidence="10">
    <location>
        <position position="365"/>
    </location>
</feature>
<feature type="non-terminal residue" evidence="10">
    <location>
        <position position="1"/>
    </location>
</feature>
<evidence type="ECO:0000256" key="4">
    <source>
        <dbReference type="ARBA" id="ARBA00023040"/>
    </source>
</evidence>
<dbReference type="CDD" id="cd00637">
    <property type="entry name" value="7tm_classA_rhodopsin-like"/>
    <property type="match status" value="1"/>
</dbReference>
<feature type="compositionally biased region" description="Basic and acidic residues" evidence="8">
    <location>
        <begin position="245"/>
        <end position="262"/>
    </location>
</feature>
<sequence length="365" mass="41414">VDFIVGCSSSTFHPLSNYLDYMKYKPNGDINRILCFLRMTCIISSCMISLLSFNLIIIERLVRTILAQSYQKLFSRRKTLIYITVLWIYGISGVLGPMALGGYTWAPDNPCRIQLVITEPLKNFLQFNAGVLLLLNCSLLTTVFIYIKRSKRKIHTLQSNNIPLKTMKNNDLSIDIDKDGIDSIKTIDRPSQGQACCSNTGMTKQEITSQKIRNKVGLNDDEQDNLSELINTQLQTGKQENTSLNDDKNMENNAYEERNSPQKLEKNKTKFLDINGVTLGENKNNCHGIKTSSMPEKDLLEPRLTKTVFMIDFISVLCFLQYLVIFSLVESDSRGRSLNTWSLVVPHVSSYIVVGNSFINPFIYA</sequence>
<dbReference type="SUPFAM" id="SSF81321">
    <property type="entry name" value="Family A G protein-coupled receptor-like"/>
    <property type="match status" value="1"/>
</dbReference>
<evidence type="ECO:0000256" key="1">
    <source>
        <dbReference type="ARBA" id="ARBA00004141"/>
    </source>
</evidence>
<feature type="transmembrane region" description="Helical" evidence="9">
    <location>
        <begin position="307"/>
        <end position="329"/>
    </location>
</feature>
<comment type="caution">
    <text evidence="10">The sequence shown here is derived from an EMBL/GenBank/DDBJ whole genome shotgun (WGS) entry which is preliminary data.</text>
</comment>
<dbReference type="Proteomes" id="UP000749559">
    <property type="component" value="Unassembled WGS sequence"/>
</dbReference>
<dbReference type="InterPro" id="IPR000276">
    <property type="entry name" value="GPCR_Rhodpsn"/>
</dbReference>
<dbReference type="PANTHER" id="PTHR24240">
    <property type="entry name" value="OPSIN"/>
    <property type="match status" value="1"/>
</dbReference>
<keyword evidence="11" id="KW-1185">Reference proteome</keyword>
<gene>
    <name evidence="10" type="ORF">OFUS_LOCUS13667</name>
</gene>
<dbReference type="PROSITE" id="PS50262">
    <property type="entry name" value="G_PROTEIN_RECEP_F1_2"/>
    <property type="match status" value="1"/>
</dbReference>
<evidence type="ECO:0000313" key="11">
    <source>
        <dbReference type="Proteomes" id="UP000749559"/>
    </source>
</evidence>
<evidence type="ECO:0000256" key="2">
    <source>
        <dbReference type="ARBA" id="ARBA00022692"/>
    </source>
</evidence>
<organism evidence="10 11">
    <name type="scientific">Owenia fusiformis</name>
    <name type="common">Polychaete worm</name>
    <dbReference type="NCBI Taxonomy" id="6347"/>
    <lineage>
        <taxon>Eukaryota</taxon>
        <taxon>Metazoa</taxon>
        <taxon>Spiralia</taxon>
        <taxon>Lophotrochozoa</taxon>
        <taxon>Annelida</taxon>
        <taxon>Polychaeta</taxon>
        <taxon>Sedentaria</taxon>
        <taxon>Canalipalpata</taxon>
        <taxon>Sabellida</taxon>
        <taxon>Oweniida</taxon>
        <taxon>Oweniidae</taxon>
        <taxon>Owenia</taxon>
    </lineage>
</organism>
<name>A0A8J1Y4R6_OWEFU</name>
<evidence type="ECO:0000313" key="10">
    <source>
        <dbReference type="EMBL" id="CAH1788065.1"/>
    </source>
</evidence>
<dbReference type="InterPro" id="IPR050125">
    <property type="entry name" value="GPCR_opsins"/>
</dbReference>
<keyword evidence="5 9" id="KW-0472">Membrane</keyword>
<keyword evidence="6" id="KW-0675">Receptor</keyword>
<feature type="transmembrane region" description="Helical" evidence="9">
    <location>
        <begin position="341"/>
        <end position="364"/>
    </location>
</feature>
<dbReference type="GO" id="GO:0004930">
    <property type="term" value="F:G protein-coupled receptor activity"/>
    <property type="evidence" value="ECO:0007669"/>
    <property type="project" value="UniProtKB-KW"/>
</dbReference>
<dbReference type="Gene3D" id="1.20.1070.10">
    <property type="entry name" value="Rhodopsin 7-helix transmembrane proteins"/>
    <property type="match status" value="1"/>
</dbReference>
<evidence type="ECO:0000256" key="3">
    <source>
        <dbReference type="ARBA" id="ARBA00022989"/>
    </source>
</evidence>
<comment type="subcellular location">
    <subcellularLocation>
        <location evidence="1">Membrane</location>
        <topology evidence="1">Multi-pass membrane protein</topology>
    </subcellularLocation>
</comment>
<dbReference type="GO" id="GO:0016020">
    <property type="term" value="C:membrane"/>
    <property type="evidence" value="ECO:0007669"/>
    <property type="project" value="UniProtKB-SubCell"/>
</dbReference>
<dbReference type="InterPro" id="IPR017452">
    <property type="entry name" value="GPCR_Rhodpsn_7TM"/>
</dbReference>
<reference evidence="10" key="1">
    <citation type="submission" date="2022-03" db="EMBL/GenBank/DDBJ databases">
        <authorList>
            <person name="Martin C."/>
        </authorList>
    </citation>
    <scope>NUCLEOTIDE SEQUENCE</scope>
</reference>
<feature type="transmembrane region" description="Helical" evidence="9">
    <location>
        <begin position="125"/>
        <end position="147"/>
    </location>
</feature>
<keyword evidence="2 9" id="KW-0812">Transmembrane</keyword>
<dbReference type="Pfam" id="PF00001">
    <property type="entry name" value="7tm_1"/>
    <property type="match status" value="1"/>
</dbReference>
<feature type="region of interest" description="Disordered" evidence="8">
    <location>
        <begin position="234"/>
        <end position="262"/>
    </location>
</feature>
<feature type="transmembrane region" description="Helical" evidence="9">
    <location>
        <begin position="36"/>
        <end position="58"/>
    </location>
</feature>
<evidence type="ECO:0000256" key="6">
    <source>
        <dbReference type="ARBA" id="ARBA00023170"/>
    </source>
</evidence>
<keyword evidence="3 9" id="KW-1133">Transmembrane helix</keyword>